<evidence type="ECO:0000256" key="4">
    <source>
        <dbReference type="SAM" id="SignalP"/>
    </source>
</evidence>
<dbReference type="InterPro" id="IPR034660">
    <property type="entry name" value="DinB/YfiT-like"/>
</dbReference>
<reference evidence="6" key="1">
    <citation type="journal article" date="2014" name="Int. J. Syst. Evol. Microbiol.">
        <title>Complete genome sequence of Corynebacterium casei LMG S-19264T (=DSM 44701T), isolated from a smear-ripened cheese.</title>
        <authorList>
            <consortium name="US DOE Joint Genome Institute (JGI-PGF)"/>
            <person name="Walter F."/>
            <person name="Albersmeier A."/>
            <person name="Kalinowski J."/>
            <person name="Ruckert C."/>
        </authorList>
    </citation>
    <scope>NUCLEOTIDE SEQUENCE</scope>
    <source>
        <strain evidence="6">KCTC 22169</strain>
    </source>
</reference>
<dbReference type="Gene3D" id="1.20.1420.20">
    <property type="entry name" value="M75 peptidase, HXXE motif"/>
    <property type="match status" value="1"/>
</dbReference>
<feature type="domain" description="Imelysin-like" evidence="5">
    <location>
        <begin position="71"/>
        <end position="377"/>
    </location>
</feature>
<sequence>MHRPHLLALALLSTGVLTLAACSGSDPEQAATTDDGTAEDTTPATTPADSGQLVAAAGRMQQAARETGDAMMETCRTLQARVTGFLQHPDDSGRDAAREAWHECYEHWNRFLVFHQVAFTPRDAAALVRTGRLINTRPFQPGYIDGLPEYPYSGLVHETGMVLSLSTLLDQHQMMDEESASLGFPVVETLLWREPLAELWIAGEEEDTSVVPRRRQYLEVATEELLAQLRSARDRWQTDTSLRDVPNAIQARVLLRSLERLVYQALLTRTFAEGALDDPEWHHPSAVAGQGRRHMLARVAGLERLLGVTPNGTNPITVWIDEAFEQPDGATLREHLAAVRSTIEALPANAPLGDVDVESFNQARQAIATLHQDLNTLFEATNP</sequence>
<evidence type="ECO:0000256" key="1">
    <source>
        <dbReference type="ARBA" id="ARBA00004196"/>
    </source>
</evidence>
<gene>
    <name evidence="6" type="ORF">GCM10007392_21780</name>
</gene>
<dbReference type="AlphaFoldDB" id="A0A918K7U9"/>
<evidence type="ECO:0000313" key="6">
    <source>
        <dbReference type="EMBL" id="GGX54103.1"/>
    </source>
</evidence>
<comment type="caution">
    <text evidence="6">The sequence shown here is derived from an EMBL/GenBank/DDBJ whole genome shotgun (WGS) entry which is preliminary data.</text>
</comment>
<evidence type="ECO:0000256" key="3">
    <source>
        <dbReference type="SAM" id="MobiDB-lite"/>
    </source>
</evidence>
<protein>
    <recommendedName>
        <fullName evidence="5">Imelysin-like domain-containing protein</fullName>
    </recommendedName>
</protein>
<dbReference type="EMBL" id="BMXR01000005">
    <property type="protein sequence ID" value="GGX54103.1"/>
    <property type="molecule type" value="Genomic_DNA"/>
</dbReference>
<keyword evidence="2 4" id="KW-0732">Signal</keyword>
<dbReference type="Proteomes" id="UP000626148">
    <property type="component" value="Unassembled WGS sequence"/>
</dbReference>
<evidence type="ECO:0000259" key="5">
    <source>
        <dbReference type="Pfam" id="PF09375"/>
    </source>
</evidence>
<dbReference type="RefSeq" id="WP_189608575.1">
    <property type="nucleotide sequence ID" value="NZ_BMXR01000005.1"/>
</dbReference>
<feature type="signal peptide" evidence="4">
    <location>
        <begin position="1"/>
        <end position="20"/>
    </location>
</feature>
<dbReference type="PROSITE" id="PS51257">
    <property type="entry name" value="PROKAR_LIPOPROTEIN"/>
    <property type="match status" value="1"/>
</dbReference>
<keyword evidence="7" id="KW-1185">Reference proteome</keyword>
<evidence type="ECO:0000313" key="7">
    <source>
        <dbReference type="Proteomes" id="UP000626148"/>
    </source>
</evidence>
<feature type="region of interest" description="Disordered" evidence="3">
    <location>
        <begin position="25"/>
        <end position="50"/>
    </location>
</feature>
<proteinExistence type="predicted"/>
<dbReference type="InterPro" id="IPR038352">
    <property type="entry name" value="Imelysin_sf"/>
</dbReference>
<dbReference type="SUPFAM" id="SSF109854">
    <property type="entry name" value="DinB/YfiT-like putative metalloenzymes"/>
    <property type="match status" value="1"/>
</dbReference>
<dbReference type="InterPro" id="IPR018976">
    <property type="entry name" value="Imelysin-like"/>
</dbReference>
<dbReference type="Pfam" id="PF09375">
    <property type="entry name" value="Peptidase_M75"/>
    <property type="match status" value="1"/>
</dbReference>
<organism evidence="6 7">
    <name type="scientific">Saccharospirillum salsuginis</name>
    <dbReference type="NCBI Taxonomy" id="418750"/>
    <lineage>
        <taxon>Bacteria</taxon>
        <taxon>Pseudomonadati</taxon>
        <taxon>Pseudomonadota</taxon>
        <taxon>Gammaproteobacteria</taxon>
        <taxon>Oceanospirillales</taxon>
        <taxon>Saccharospirillaceae</taxon>
        <taxon>Saccharospirillum</taxon>
    </lineage>
</organism>
<evidence type="ECO:0000256" key="2">
    <source>
        <dbReference type="ARBA" id="ARBA00022729"/>
    </source>
</evidence>
<dbReference type="GO" id="GO:0030313">
    <property type="term" value="C:cell envelope"/>
    <property type="evidence" value="ECO:0007669"/>
    <property type="project" value="UniProtKB-SubCell"/>
</dbReference>
<accession>A0A918K7U9</accession>
<feature type="chain" id="PRO_5037701764" description="Imelysin-like domain-containing protein" evidence="4">
    <location>
        <begin position="21"/>
        <end position="383"/>
    </location>
</feature>
<feature type="compositionally biased region" description="Low complexity" evidence="3">
    <location>
        <begin position="30"/>
        <end position="49"/>
    </location>
</feature>
<comment type="subcellular location">
    <subcellularLocation>
        <location evidence="1">Cell envelope</location>
    </subcellularLocation>
</comment>
<name>A0A918K7U9_9GAMM</name>
<reference evidence="6" key="2">
    <citation type="submission" date="2020-09" db="EMBL/GenBank/DDBJ databases">
        <authorList>
            <person name="Sun Q."/>
            <person name="Kim S."/>
        </authorList>
    </citation>
    <scope>NUCLEOTIDE SEQUENCE</scope>
    <source>
        <strain evidence="6">KCTC 22169</strain>
    </source>
</reference>